<dbReference type="AlphaFoldDB" id="A0A812HH22"/>
<accession>A0A812HH22</accession>
<comment type="caution">
    <text evidence="1">The sequence shown here is derived from an EMBL/GenBank/DDBJ whole genome shotgun (WGS) entry which is preliminary data.</text>
</comment>
<dbReference type="Proteomes" id="UP000604046">
    <property type="component" value="Unassembled WGS sequence"/>
</dbReference>
<proteinExistence type="predicted"/>
<reference evidence="1" key="1">
    <citation type="submission" date="2021-02" db="EMBL/GenBank/DDBJ databases">
        <authorList>
            <person name="Dougan E. K."/>
            <person name="Rhodes N."/>
            <person name="Thang M."/>
            <person name="Chan C."/>
        </authorList>
    </citation>
    <scope>NUCLEOTIDE SEQUENCE</scope>
</reference>
<organism evidence="1 2">
    <name type="scientific">Symbiodinium natans</name>
    <dbReference type="NCBI Taxonomy" id="878477"/>
    <lineage>
        <taxon>Eukaryota</taxon>
        <taxon>Sar</taxon>
        <taxon>Alveolata</taxon>
        <taxon>Dinophyceae</taxon>
        <taxon>Suessiales</taxon>
        <taxon>Symbiodiniaceae</taxon>
        <taxon>Symbiodinium</taxon>
    </lineage>
</organism>
<evidence type="ECO:0000313" key="2">
    <source>
        <dbReference type="Proteomes" id="UP000604046"/>
    </source>
</evidence>
<protein>
    <submittedName>
        <fullName evidence="1">KLHL4 protein</fullName>
    </submittedName>
</protein>
<gene>
    <name evidence="1" type="primary">KLHL4</name>
    <name evidence="1" type="ORF">SNAT2548_LOCUS1564</name>
</gene>
<name>A0A812HH22_9DINO</name>
<keyword evidence="2" id="KW-1185">Reference proteome</keyword>
<dbReference type="OrthoDB" id="433178at2759"/>
<sequence length="201" mass="22172">MSFASSQTVLDILNHELEDEYDKLYPQESKLTSFIQWGERRYVFTYAAHDYESFRSIVARVVKMRQAAATSSDGTRSDNGRWIDPLDDPVLAGLTLQAFESLPSGGLDTVPVGDLVLGFSDPASAGTIPHTWFLNSQMPYLVDVWRSVDGIAWTQQSDQRFAGLPECQDAFAVVVQPVDSLAARMQLIALSGATGEQLYAT</sequence>
<feature type="non-terminal residue" evidence="1">
    <location>
        <position position="1"/>
    </location>
</feature>
<evidence type="ECO:0000313" key="1">
    <source>
        <dbReference type="EMBL" id="CAE6950810.1"/>
    </source>
</evidence>
<dbReference type="EMBL" id="CAJNDS010000088">
    <property type="protein sequence ID" value="CAE6950810.1"/>
    <property type="molecule type" value="Genomic_DNA"/>
</dbReference>